<evidence type="ECO:0000313" key="1">
    <source>
        <dbReference type="EMBL" id="KAJ6982202.1"/>
    </source>
</evidence>
<keyword evidence="2" id="KW-1185">Reference proteome</keyword>
<dbReference type="EMBL" id="JAQIZT010000010">
    <property type="protein sequence ID" value="KAJ6982202.1"/>
    <property type="molecule type" value="Genomic_DNA"/>
</dbReference>
<gene>
    <name evidence="1" type="ORF">NC653_025344</name>
</gene>
<organism evidence="1 2">
    <name type="scientific">Populus alba x Populus x berolinensis</name>
    <dbReference type="NCBI Taxonomy" id="444605"/>
    <lineage>
        <taxon>Eukaryota</taxon>
        <taxon>Viridiplantae</taxon>
        <taxon>Streptophyta</taxon>
        <taxon>Embryophyta</taxon>
        <taxon>Tracheophyta</taxon>
        <taxon>Spermatophyta</taxon>
        <taxon>Magnoliopsida</taxon>
        <taxon>eudicotyledons</taxon>
        <taxon>Gunneridae</taxon>
        <taxon>Pentapetalae</taxon>
        <taxon>rosids</taxon>
        <taxon>fabids</taxon>
        <taxon>Malpighiales</taxon>
        <taxon>Salicaceae</taxon>
        <taxon>Saliceae</taxon>
        <taxon>Populus</taxon>
    </lineage>
</organism>
<dbReference type="AlphaFoldDB" id="A0AAD6MDE4"/>
<proteinExistence type="predicted"/>
<dbReference type="Proteomes" id="UP001164929">
    <property type="component" value="Chromosome 10"/>
</dbReference>
<reference evidence="1" key="1">
    <citation type="journal article" date="2023" name="Mol. Ecol. Resour.">
        <title>Chromosome-level genome assembly of a triploid poplar Populus alba 'Berolinensis'.</title>
        <authorList>
            <person name="Chen S."/>
            <person name="Yu Y."/>
            <person name="Wang X."/>
            <person name="Wang S."/>
            <person name="Zhang T."/>
            <person name="Zhou Y."/>
            <person name="He R."/>
            <person name="Meng N."/>
            <person name="Wang Y."/>
            <person name="Liu W."/>
            <person name="Liu Z."/>
            <person name="Liu J."/>
            <person name="Guo Q."/>
            <person name="Huang H."/>
            <person name="Sederoff R.R."/>
            <person name="Wang G."/>
            <person name="Qu G."/>
            <person name="Chen S."/>
        </authorList>
    </citation>
    <scope>NUCLEOTIDE SEQUENCE</scope>
    <source>
        <strain evidence="1">SC-2020</strain>
    </source>
</reference>
<name>A0AAD6MDE4_9ROSI</name>
<protein>
    <submittedName>
        <fullName evidence="1">Uncharacterized protein</fullName>
    </submittedName>
</protein>
<accession>A0AAD6MDE4</accession>
<comment type="caution">
    <text evidence="1">The sequence shown here is derived from an EMBL/GenBank/DDBJ whole genome shotgun (WGS) entry which is preliminary data.</text>
</comment>
<evidence type="ECO:0000313" key="2">
    <source>
        <dbReference type="Proteomes" id="UP001164929"/>
    </source>
</evidence>
<sequence length="58" mass="6656">MRSAQQIPSSSLVVQEAEICSGKFEDSLFSLRQILREKRFSLRQFLKLPLLLCTLSNV</sequence>